<dbReference type="Proteomes" id="UP000490939">
    <property type="component" value="Unassembled WGS sequence"/>
</dbReference>
<accession>A0A8H3ZEM9</accession>
<name>A0A8H3ZEM9_VENIN</name>
<organism evidence="3 5">
    <name type="scientific">Venturia inaequalis</name>
    <name type="common">Apple scab fungus</name>
    <dbReference type="NCBI Taxonomy" id="5025"/>
    <lineage>
        <taxon>Eukaryota</taxon>
        <taxon>Fungi</taxon>
        <taxon>Dikarya</taxon>
        <taxon>Ascomycota</taxon>
        <taxon>Pezizomycotina</taxon>
        <taxon>Dothideomycetes</taxon>
        <taxon>Pleosporomycetidae</taxon>
        <taxon>Venturiales</taxon>
        <taxon>Venturiaceae</taxon>
        <taxon>Venturia</taxon>
    </lineage>
</organism>
<comment type="caution">
    <text evidence="3">The sequence shown here is derived from an EMBL/GenBank/DDBJ whole genome shotgun (WGS) entry which is preliminary data.</text>
</comment>
<keyword evidence="5" id="KW-1185">Reference proteome</keyword>
<sequence length="165" mass="18690">MPTAPLKRRDSNMSNKSWRSMFSTPGDKGEDRKTNQILVYDPLNKRLWHEDRDDFVKGQKTYVRVPIPGSELKVNVFRELPRQRDAVSVPASPRHEDGGDSRRTSVVGAHRETAKLLIATVNLERLGSFAKKQRKKRNMQHIYVIGSNPMGFGSVQEEDGDGDGD</sequence>
<feature type="compositionally biased region" description="Polar residues" evidence="1">
    <location>
        <begin position="12"/>
        <end position="23"/>
    </location>
</feature>
<evidence type="ECO:0000313" key="3">
    <source>
        <dbReference type="EMBL" id="KAE9993428.1"/>
    </source>
</evidence>
<dbReference type="EMBL" id="WNWS01000004">
    <property type="protein sequence ID" value="KAE9988816.1"/>
    <property type="molecule type" value="Genomic_DNA"/>
</dbReference>
<feature type="region of interest" description="Disordered" evidence="1">
    <location>
        <begin position="1"/>
        <end position="35"/>
    </location>
</feature>
<evidence type="ECO:0000313" key="4">
    <source>
        <dbReference type="Proteomes" id="UP000447873"/>
    </source>
</evidence>
<evidence type="ECO:0000256" key="1">
    <source>
        <dbReference type="SAM" id="MobiDB-lite"/>
    </source>
</evidence>
<proteinExistence type="predicted"/>
<feature type="compositionally biased region" description="Basic and acidic residues" evidence="1">
    <location>
        <begin position="93"/>
        <end position="107"/>
    </location>
</feature>
<feature type="region of interest" description="Disordered" evidence="1">
    <location>
        <begin position="85"/>
        <end position="107"/>
    </location>
</feature>
<evidence type="ECO:0000313" key="5">
    <source>
        <dbReference type="Proteomes" id="UP000490939"/>
    </source>
</evidence>
<gene>
    <name evidence="3" type="ORF">EG327_005199</name>
    <name evidence="2" type="ORF">EG328_007420</name>
</gene>
<evidence type="ECO:0000313" key="2">
    <source>
        <dbReference type="EMBL" id="KAE9988816.1"/>
    </source>
</evidence>
<reference evidence="3 5" key="1">
    <citation type="submission" date="2019-07" db="EMBL/GenBank/DDBJ databases">
        <title>Venturia inaequalis Genome Resource.</title>
        <authorList>
            <person name="Lichtner F.J."/>
        </authorList>
    </citation>
    <scope>NUCLEOTIDE SEQUENCE [LARGE SCALE GENOMIC DNA]</scope>
    <source>
        <strain evidence="2 4">120213</strain>
        <strain evidence="3 5">DMI_063113</strain>
    </source>
</reference>
<protein>
    <submittedName>
        <fullName evidence="3">Uncharacterized protein</fullName>
    </submittedName>
</protein>
<dbReference type="AlphaFoldDB" id="A0A8H3ZEM9"/>
<dbReference type="Proteomes" id="UP000447873">
    <property type="component" value="Unassembled WGS sequence"/>
</dbReference>
<dbReference type="EMBL" id="WNWR01000030">
    <property type="protein sequence ID" value="KAE9993428.1"/>
    <property type="molecule type" value="Genomic_DNA"/>
</dbReference>